<organism evidence="2 3">
    <name type="scientific">Salvelinus namaycush</name>
    <name type="common">Lake trout</name>
    <name type="synonym">Salmo namaycush</name>
    <dbReference type="NCBI Taxonomy" id="8040"/>
    <lineage>
        <taxon>Eukaryota</taxon>
        <taxon>Metazoa</taxon>
        <taxon>Chordata</taxon>
        <taxon>Craniata</taxon>
        <taxon>Vertebrata</taxon>
        <taxon>Euteleostomi</taxon>
        <taxon>Actinopterygii</taxon>
        <taxon>Neopterygii</taxon>
        <taxon>Teleostei</taxon>
        <taxon>Protacanthopterygii</taxon>
        <taxon>Salmoniformes</taxon>
        <taxon>Salmonidae</taxon>
        <taxon>Salmoninae</taxon>
        <taxon>Salvelinus</taxon>
    </lineage>
</organism>
<dbReference type="Proteomes" id="UP000808372">
    <property type="component" value="Unplaced"/>
</dbReference>
<feature type="compositionally biased region" description="Low complexity" evidence="1">
    <location>
        <begin position="192"/>
        <end position="204"/>
    </location>
</feature>
<reference evidence="3" key="1">
    <citation type="submission" date="2025-08" db="UniProtKB">
        <authorList>
            <consortium name="RefSeq"/>
        </authorList>
    </citation>
    <scope>IDENTIFICATION</scope>
    <source>
        <tissue evidence="3">White muscle</tissue>
    </source>
</reference>
<keyword evidence="2" id="KW-1185">Reference proteome</keyword>
<dbReference type="GeneID" id="120037339"/>
<dbReference type="PANTHER" id="PTHR12517:SF0">
    <property type="entry name" value="INTERMEMBRANE LIPID TRANSFER PROTEIN VPS13B"/>
    <property type="match status" value="1"/>
</dbReference>
<evidence type="ECO:0000313" key="3">
    <source>
        <dbReference type="RefSeq" id="XP_038839420.1"/>
    </source>
</evidence>
<gene>
    <name evidence="3" type="primary">LOC120037339</name>
</gene>
<sequence>AAVTVPMSMSKRREDEVSVGSLPFAKQPSNQASDYASSPVKTKTVTESRPLSIPMKVMPSSPETWTTSEERMKEMIAHVWDAVKRLTLQPQFPYHSPSSLTTAPVPSPQPQFPYHSPSSLTTAPVPSPQPQFPYHSPSSLTTAPVPSPQPQFPYHSPSSLTTAPVPLPQPQFPYHSPSSLTTAPVPSPQPQSPHHSPSSLTTAP</sequence>
<dbReference type="KEGG" id="snh:120037339"/>
<name>A0A8U0U4U9_SALNM</name>
<protein>
    <submittedName>
        <fullName evidence="3">Pollen-specific leucine-rich repeat extensin-like protein 4</fullName>
    </submittedName>
</protein>
<feature type="region of interest" description="Disordered" evidence="1">
    <location>
        <begin position="92"/>
        <end position="204"/>
    </location>
</feature>
<feature type="compositionally biased region" description="Polar residues" evidence="1">
    <location>
        <begin position="27"/>
        <end position="49"/>
    </location>
</feature>
<dbReference type="PANTHER" id="PTHR12517">
    <property type="entry name" value="VACUOLAR PROTEIN SORTING-ASSOCIATED PROTEIN 13B"/>
    <property type="match status" value="1"/>
</dbReference>
<accession>A0A8U0U4U9</accession>
<dbReference type="AlphaFoldDB" id="A0A8U0U4U9"/>
<dbReference type="RefSeq" id="XP_038839420.1">
    <property type="nucleotide sequence ID" value="XM_038983492.1"/>
</dbReference>
<proteinExistence type="predicted"/>
<feature type="region of interest" description="Disordered" evidence="1">
    <location>
        <begin position="1"/>
        <end position="67"/>
    </location>
</feature>
<evidence type="ECO:0000313" key="2">
    <source>
        <dbReference type="Proteomes" id="UP000808372"/>
    </source>
</evidence>
<dbReference type="InterPro" id="IPR039782">
    <property type="entry name" value="VPS13B"/>
</dbReference>
<evidence type="ECO:0000256" key="1">
    <source>
        <dbReference type="SAM" id="MobiDB-lite"/>
    </source>
</evidence>
<feature type="non-terminal residue" evidence="3">
    <location>
        <position position="204"/>
    </location>
</feature>
<dbReference type="PRINTS" id="PR01217">
    <property type="entry name" value="PRICHEXTENSN"/>
</dbReference>
<feature type="non-terminal residue" evidence="3">
    <location>
        <position position="1"/>
    </location>
</feature>